<dbReference type="InterPro" id="IPR005829">
    <property type="entry name" value="Sugar_transporter_CS"/>
</dbReference>
<dbReference type="Pfam" id="PF00083">
    <property type="entry name" value="Sugar_tr"/>
    <property type="match status" value="1"/>
</dbReference>
<dbReference type="PANTHER" id="PTHR48022">
    <property type="entry name" value="PLASTIDIC GLUCOSE TRANSPORTER 4"/>
    <property type="match status" value="1"/>
</dbReference>
<comment type="similarity">
    <text evidence="2">Belongs to the major facilitator superfamily. Sugar transporter (TC 2.A.1.1) family.</text>
</comment>
<dbReference type="Proteomes" id="UP000070700">
    <property type="component" value="Unassembled WGS sequence"/>
</dbReference>
<dbReference type="PROSITE" id="PS00216">
    <property type="entry name" value="SUGAR_TRANSPORT_1"/>
    <property type="match status" value="1"/>
</dbReference>
<dbReference type="FunFam" id="1.20.1250.20:FF:000078">
    <property type="entry name" value="MFS maltose transporter, putative"/>
    <property type="match status" value="1"/>
</dbReference>
<dbReference type="SUPFAM" id="SSF103473">
    <property type="entry name" value="MFS general substrate transporter"/>
    <property type="match status" value="1"/>
</dbReference>
<evidence type="ECO:0000313" key="8">
    <source>
        <dbReference type="EMBL" id="KUJ13503.1"/>
    </source>
</evidence>
<dbReference type="GO" id="GO:0016020">
    <property type="term" value="C:membrane"/>
    <property type="evidence" value="ECO:0007669"/>
    <property type="project" value="UniProtKB-SubCell"/>
</dbReference>
<feature type="transmembrane region" description="Helical" evidence="6">
    <location>
        <begin position="125"/>
        <end position="144"/>
    </location>
</feature>
<dbReference type="KEGG" id="psco:LY89DRAFT_754315"/>
<evidence type="ECO:0000256" key="4">
    <source>
        <dbReference type="ARBA" id="ARBA00022989"/>
    </source>
</evidence>
<dbReference type="InterPro" id="IPR036259">
    <property type="entry name" value="MFS_trans_sf"/>
</dbReference>
<dbReference type="PROSITE" id="PS50850">
    <property type="entry name" value="MFS"/>
    <property type="match status" value="1"/>
</dbReference>
<evidence type="ECO:0000256" key="2">
    <source>
        <dbReference type="ARBA" id="ARBA00010992"/>
    </source>
</evidence>
<feature type="transmembrane region" description="Helical" evidence="6">
    <location>
        <begin position="98"/>
        <end position="118"/>
    </location>
</feature>
<dbReference type="PANTHER" id="PTHR48022:SF22">
    <property type="entry name" value="MAJOR FACILITATOR SUPERFAMILY (MFS) PROFILE DOMAIN-CONTAINING PROTEIN"/>
    <property type="match status" value="1"/>
</dbReference>
<evidence type="ECO:0000256" key="3">
    <source>
        <dbReference type="ARBA" id="ARBA00022692"/>
    </source>
</evidence>
<dbReference type="PROSITE" id="PS00217">
    <property type="entry name" value="SUGAR_TRANSPORT_2"/>
    <property type="match status" value="1"/>
</dbReference>
<feature type="transmembrane region" description="Helical" evidence="6">
    <location>
        <begin position="324"/>
        <end position="346"/>
    </location>
</feature>
<feature type="domain" description="Major facilitator superfamily (MFS) profile" evidence="7">
    <location>
        <begin position="50"/>
        <end position="477"/>
    </location>
</feature>
<gene>
    <name evidence="8" type="ORF">LY89DRAFT_754315</name>
</gene>
<keyword evidence="4 6" id="KW-1133">Transmembrane helix</keyword>
<name>A0A194WZX9_MOLSC</name>
<dbReference type="GeneID" id="28831043"/>
<reference evidence="8 9" key="1">
    <citation type="submission" date="2015-10" db="EMBL/GenBank/DDBJ databases">
        <title>Full genome of DAOMC 229536 Phialocephala scopiformis, a fungal endophyte of spruce producing the potent anti-insectan compound rugulosin.</title>
        <authorList>
            <consortium name="DOE Joint Genome Institute"/>
            <person name="Walker A.K."/>
            <person name="Frasz S.L."/>
            <person name="Seifert K.A."/>
            <person name="Miller J.D."/>
            <person name="Mondo S.J."/>
            <person name="Labutti K."/>
            <person name="Lipzen A."/>
            <person name="Dockter R."/>
            <person name="Kennedy M."/>
            <person name="Grigoriev I.V."/>
            <person name="Spatafora J.W."/>
        </authorList>
    </citation>
    <scope>NUCLEOTIDE SEQUENCE [LARGE SCALE GENOMIC DNA]</scope>
    <source>
        <strain evidence="8 9">CBS 120377</strain>
    </source>
</reference>
<keyword evidence="9" id="KW-1185">Reference proteome</keyword>
<feature type="transmembrane region" description="Helical" evidence="6">
    <location>
        <begin position="156"/>
        <end position="176"/>
    </location>
</feature>
<feature type="transmembrane region" description="Helical" evidence="6">
    <location>
        <begin position="420"/>
        <end position="443"/>
    </location>
</feature>
<dbReference type="InterPro" id="IPR005828">
    <property type="entry name" value="MFS_sugar_transport-like"/>
</dbReference>
<proteinExistence type="inferred from homology"/>
<evidence type="ECO:0000259" key="7">
    <source>
        <dbReference type="PROSITE" id="PS50850"/>
    </source>
</evidence>
<keyword evidence="3 6" id="KW-0812">Transmembrane</keyword>
<protein>
    <submittedName>
        <fullName evidence="8">MFS general substrate transporter</fullName>
    </submittedName>
</protein>
<dbReference type="Gene3D" id="1.20.1250.20">
    <property type="entry name" value="MFS general substrate transporter like domains"/>
    <property type="match status" value="1"/>
</dbReference>
<feature type="transmembrane region" description="Helical" evidence="6">
    <location>
        <begin position="385"/>
        <end position="408"/>
    </location>
</feature>
<evidence type="ECO:0000256" key="6">
    <source>
        <dbReference type="SAM" id="Phobius"/>
    </source>
</evidence>
<evidence type="ECO:0000256" key="5">
    <source>
        <dbReference type="ARBA" id="ARBA00023136"/>
    </source>
</evidence>
<organism evidence="8 9">
    <name type="scientific">Mollisia scopiformis</name>
    <name type="common">Conifer needle endophyte fungus</name>
    <name type="synonym">Phialocephala scopiformis</name>
    <dbReference type="NCBI Taxonomy" id="149040"/>
    <lineage>
        <taxon>Eukaryota</taxon>
        <taxon>Fungi</taxon>
        <taxon>Dikarya</taxon>
        <taxon>Ascomycota</taxon>
        <taxon>Pezizomycotina</taxon>
        <taxon>Leotiomycetes</taxon>
        <taxon>Helotiales</taxon>
        <taxon>Mollisiaceae</taxon>
        <taxon>Mollisia</taxon>
    </lineage>
</organism>
<feature type="transmembrane region" description="Helical" evidence="6">
    <location>
        <begin position="353"/>
        <end position="373"/>
    </location>
</feature>
<sequence>MATITDEKNISVLHQENAAETHVVGHAVNQEEHDLTKRQAFMQNKKTMAWCFWVIWVLILASFDNAAGSSILGIPQFRKDFGSAFEGNYVLPAKWQSAYSGAPAAFSVIYSLGAGWFADRIGRRYTLLSGFLLSFIGITLEVIATTNDLFFAGKSINGLAIGVLISVGMTYVGEIVPTALRGPATSACALAFSFGPFVVSLLVYGTGTWSNRWAYRASFVSQYGFNVTGLMFLPFMPESPWYLLMKGKDTAALNSLGRLGMSSEQAQKKLANIRLTLEEMKKETEGASYLESAPLTIQVQSGVIFLSTYFFYTLQLAGISAGQSFAINIGTQILSMAGNVFPWYLINKVGRQWLMISSLISIIILDSLFSGLITMKTTDAALRAGIAFGSIYVFCYNASIGGAAYTILTETATPRLRVKTIAIGLAFQNVWSTLWLFVLPYIFNPDQANLGPKTGFIFAGLAVLCLVFVWFYQPETRGRTYEEIDELFVKKVPAREFEGFVTEAETRGQVAKQVLDGKKAAMKH</sequence>
<dbReference type="GO" id="GO:0005351">
    <property type="term" value="F:carbohydrate:proton symporter activity"/>
    <property type="evidence" value="ECO:0007669"/>
    <property type="project" value="TreeGrafter"/>
</dbReference>
<dbReference type="RefSeq" id="XP_018067858.1">
    <property type="nucleotide sequence ID" value="XM_018221317.1"/>
</dbReference>
<evidence type="ECO:0000256" key="1">
    <source>
        <dbReference type="ARBA" id="ARBA00004141"/>
    </source>
</evidence>
<dbReference type="InterPro" id="IPR050360">
    <property type="entry name" value="MFS_Sugar_Transporters"/>
</dbReference>
<feature type="transmembrane region" description="Helical" evidence="6">
    <location>
        <begin position="47"/>
        <end position="63"/>
    </location>
</feature>
<accession>A0A194WZX9</accession>
<dbReference type="OrthoDB" id="6612291at2759"/>
<dbReference type="AlphaFoldDB" id="A0A194WZX9"/>
<comment type="subcellular location">
    <subcellularLocation>
        <location evidence="1">Membrane</location>
        <topology evidence="1">Multi-pass membrane protein</topology>
    </subcellularLocation>
</comment>
<feature type="transmembrane region" description="Helical" evidence="6">
    <location>
        <begin position="213"/>
        <end position="236"/>
    </location>
</feature>
<dbReference type="InterPro" id="IPR020846">
    <property type="entry name" value="MFS_dom"/>
</dbReference>
<dbReference type="EMBL" id="KQ947422">
    <property type="protein sequence ID" value="KUJ13503.1"/>
    <property type="molecule type" value="Genomic_DNA"/>
</dbReference>
<evidence type="ECO:0000313" key="9">
    <source>
        <dbReference type="Proteomes" id="UP000070700"/>
    </source>
</evidence>
<feature type="transmembrane region" description="Helical" evidence="6">
    <location>
        <begin position="188"/>
        <end position="207"/>
    </location>
</feature>
<keyword evidence="5 6" id="KW-0472">Membrane</keyword>
<dbReference type="InParanoid" id="A0A194WZX9"/>
<feature type="transmembrane region" description="Helical" evidence="6">
    <location>
        <begin position="455"/>
        <end position="472"/>
    </location>
</feature>